<dbReference type="EMBL" id="JAKWFO010000008">
    <property type="protein sequence ID" value="KAI9633737.1"/>
    <property type="molecule type" value="Genomic_DNA"/>
</dbReference>
<dbReference type="Proteomes" id="UP001164286">
    <property type="component" value="Unassembled WGS sequence"/>
</dbReference>
<name>A0AA38H3D5_9TREE</name>
<feature type="region of interest" description="Disordered" evidence="1">
    <location>
        <begin position="231"/>
        <end position="285"/>
    </location>
</feature>
<gene>
    <name evidence="2" type="ORF">MKK02DRAFT_38394</name>
</gene>
<feature type="compositionally biased region" description="Low complexity" evidence="1">
    <location>
        <begin position="1"/>
        <end position="18"/>
    </location>
</feature>
<proteinExistence type="predicted"/>
<evidence type="ECO:0000313" key="2">
    <source>
        <dbReference type="EMBL" id="KAI9633737.1"/>
    </source>
</evidence>
<dbReference type="AlphaFoldDB" id="A0AA38H3D5"/>
<feature type="compositionally biased region" description="Low complexity" evidence="1">
    <location>
        <begin position="231"/>
        <end position="242"/>
    </location>
</feature>
<protein>
    <submittedName>
        <fullName evidence="2">Uncharacterized protein</fullName>
    </submittedName>
</protein>
<dbReference type="GeneID" id="77729285"/>
<feature type="region of interest" description="Disordered" evidence="1">
    <location>
        <begin position="1"/>
        <end position="30"/>
    </location>
</feature>
<dbReference type="RefSeq" id="XP_052943514.1">
    <property type="nucleotide sequence ID" value="XM_053090080.1"/>
</dbReference>
<evidence type="ECO:0000256" key="1">
    <source>
        <dbReference type="SAM" id="MobiDB-lite"/>
    </source>
</evidence>
<sequence length="301" mass="32743">MHESSSPTPPLTSDTSSPPYTPPDSPCSITISTIDVDEEWDKMFDEAMERPVSPSTSIDYLFEDEDEDTEGGGTDAGKGEYGLGETKEGKQSAGRRATDWTASFAYSSARETPLPAVVPHSPLLAAPNVSLTATQPISGTRPVIPFPAYKPDRILPAVPLPPTHPTRRQHWEANRRRQGVVIVPVEMPAASLPQTILPIPTAPPTAPPASTATTDDAKMIDVNLLLSISTPSPRSSLTLTPTASHPLRHHPYQRDDRGASPASNRPNDPLPIGSRHTFPPDFGGQWASLDRFGRRRKWWEI</sequence>
<reference evidence="2" key="1">
    <citation type="journal article" date="2022" name="G3 (Bethesda)">
        <title>High quality genome of the basidiomycete yeast Dioszegia hungarica PDD-24b-2 isolated from cloud water.</title>
        <authorList>
            <person name="Jarrige D."/>
            <person name="Haridas S."/>
            <person name="Bleykasten-Grosshans C."/>
            <person name="Joly M."/>
            <person name="Nadalig T."/>
            <person name="Sancelme M."/>
            <person name="Vuilleumier S."/>
            <person name="Grigoriev I.V."/>
            <person name="Amato P."/>
            <person name="Bringel F."/>
        </authorList>
    </citation>
    <scope>NUCLEOTIDE SEQUENCE</scope>
    <source>
        <strain evidence="2">PDD-24b-2</strain>
    </source>
</reference>
<comment type="caution">
    <text evidence="2">The sequence shown here is derived from an EMBL/GenBank/DDBJ whole genome shotgun (WGS) entry which is preliminary data.</text>
</comment>
<feature type="region of interest" description="Disordered" evidence="1">
    <location>
        <begin position="62"/>
        <end position="95"/>
    </location>
</feature>
<feature type="compositionally biased region" description="Gly residues" evidence="1">
    <location>
        <begin position="71"/>
        <end position="82"/>
    </location>
</feature>
<evidence type="ECO:0000313" key="3">
    <source>
        <dbReference type="Proteomes" id="UP001164286"/>
    </source>
</evidence>
<organism evidence="2 3">
    <name type="scientific">Dioszegia hungarica</name>
    <dbReference type="NCBI Taxonomy" id="4972"/>
    <lineage>
        <taxon>Eukaryota</taxon>
        <taxon>Fungi</taxon>
        <taxon>Dikarya</taxon>
        <taxon>Basidiomycota</taxon>
        <taxon>Agaricomycotina</taxon>
        <taxon>Tremellomycetes</taxon>
        <taxon>Tremellales</taxon>
        <taxon>Bulleribasidiaceae</taxon>
        <taxon>Dioszegia</taxon>
    </lineage>
</organism>
<accession>A0AA38H3D5</accession>
<keyword evidence="3" id="KW-1185">Reference proteome</keyword>